<keyword evidence="9" id="KW-0325">Glycoprotein</keyword>
<dbReference type="FunFam" id="3.30.200.20:FF:000924">
    <property type="entry name" value="Uncharacterized protein"/>
    <property type="match status" value="1"/>
</dbReference>
<dbReference type="PROSITE" id="PS00108">
    <property type="entry name" value="PROTEIN_KINASE_ST"/>
    <property type="match status" value="1"/>
</dbReference>
<keyword evidence="6" id="KW-0418">Kinase</keyword>
<keyword evidence="4" id="KW-0732">Signal</keyword>
<keyword evidence="5" id="KW-0547">Nucleotide-binding</keyword>
<comment type="catalytic activity">
    <reaction evidence="11">
        <text>L-seryl-[protein] + ATP = O-phospho-L-seryl-[protein] + ADP + H(+)</text>
        <dbReference type="Rhea" id="RHEA:17989"/>
        <dbReference type="Rhea" id="RHEA-COMP:9863"/>
        <dbReference type="Rhea" id="RHEA-COMP:11604"/>
        <dbReference type="ChEBI" id="CHEBI:15378"/>
        <dbReference type="ChEBI" id="CHEBI:29999"/>
        <dbReference type="ChEBI" id="CHEBI:30616"/>
        <dbReference type="ChEBI" id="CHEBI:83421"/>
        <dbReference type="ChEBI" id="CHEBI:456216"/>
        <dbReference type="EC" id="2.7.11.1"/>
    </reaction>
</comment>
<dbReference type="FunFam" id="1.10.510.10:FF:000060">
    <property type="entry name" value="G-type lectin S-receptor-like serine/threonine-protein kinase"/>
    <property type="match status" value="1"/>
</dbReference>
<reference evidence="14 15" key="1">
    <citation type="submission" date="2024-01" db="EMBL/GenBank/DDBJ databases">
        <title>A telomere-to-telomere, gap-free genome of sweet tea (Lithocarpus litseifolius).</title>
        <authorList>
            <person name="Zhou J."/>
        </authorList>
    </citation>
    <scope>NUCLEOTIDE SEQUENCE [LARGE SCALE GENOMIC DNA]</scope>
    <source>
        <strain evidence="14">Zhou-2022a</strain>
        <tissue evidence="14">Leaf</tissue>
    </source>
</reference>
<feature type="compositionally biased region" description="Polar residues" evidence="12">
    <location>
        <begin position="122"/>
        <end position="153"/>
    </location>
</feature>
<keyword evidence="3" id="KW-0808">Transferase</keyword>
<keyword evidence="2" id="KW-0723">Serine/threonine-protein kinase</keyword>
<dbReference type="GO" id="GO:0004674">
    <property type="term" value="F:protein serine/threonine kinase activity"/>
    <property type="evidence" value="ECO:0007669"/>
    <property type="project" value="UniProtKB-KW"/>
</dbReference>
<evidence type="ECO:0000256" key="5">
    <source>
        <dbReference type="ARBA" id="ARBA00022741"/>
    </source>
</evidence>
<evidence type="ECO:0000313" key="14">
    <source>
        <dbReference type="EMBL" id="KAL0010706.1"/>
    </source>
</evidence>
<sequence length="748" mass="83811">MLLDIGLGGWGVEWGIWTVGSGGGLMVLDMWVGLESAVDKGLSPIVTAVKRMRLCVFEIHRLPNLWRTEDNLKRIGFKISSVVDVDLIEQFQLSNSSGKLFKAAGPWLRVDNEDIPPGAVEDSTSAPNLTTPPNSQPPSSVKESPSAVSTNPAQPVLCHNLSDGPPATWTPTGCHGPQPVLNDIEATNKDSTRDVDREERWSLHIGIWYNDNRLRENNTVWVANRDNPILNNPGSLTIDDNRNLKITYDGDLSIVLYSGHKASNSRTSARNATWSKPKNGAEMVSNIMEKPGGTRLRKLYLVARGHLLDKWVCECQLVFISPNNSNYSFDYTSNENETYFSYSAADIYSPQLSINYLGVLSDDKGVIVNCTSASSNLNEGCVAKENLQCRSLNETFSRVFGSWDDIDGFKFNEGDNLTLMDCKAKCWNNCSCVAMHLQMKRIKLADKLSDGPKIAIKRLSRSSGQGLVEFQNEVILIAKLQHTNLVRLLGFCIQEEEKLLIYEYMPNKSLDFFLFDSTKKYLLSWRTRFNIIEGIAQGLVYLHKYSRLRVIHRDLKASNILLDEEMNPKISDFGMAKIFGLKGLEENTNRVVGTYGYMSPEYAMNGVVSIKTDVFSFGVLLLEIMSGKKNNSRYHFEDPLNLIGYAWQLWNEGKSLELIDPTILEESRPPFEALRCIHIGLLCVQDQAKDRPTMPDVVSMLSNETLKLSSPKQPAFYTNTIAEDLGVSEIKPKNHSIYSVTISVMVAR</sequence>
<dbReference type="AlphaFoldDB" id="A0AAW2DJW5"/>
<organism evidence="14 15">
    <name type="scientific">Lithocarpus litseifolius</name>
    <dbReference type="NCBI Taxonomy" id="425828"/>
    <lineage>
        <taxon>Eukaryota</taxon>
        <taxon>Viridiplantae</taxon>
        <taxon>Streptophyta</taxon>
        <taxon>Embryophyta</taxon>
        <taxon>Tracheophyta</taxon>
        <taxon>Spermatophyta</taxon>
        <taxon>Magnoliopsida</taxon>
        <taxon>eudicotyledons</taxon>
        <taxon>Gunneridae</taxon>
        <taxon>Pentapetalae</taxon>
        <taxon>rosids</taxon>
        <taxon>fabids</taxon>
        <taxon>Fagales</taxon>
        <taxon>Fagaceae</taxon>
        <taxon>Lithocarpus</taxon>
    </lineage>
</organism>
<evidence type="ECO:0000256" key="2">
    <source>
        <dbReference type="ARBA" id="ARBA00022527"/>
    </source>
</evidence>
<dbReference type="Proteomes" id="UP001459277">
    <property type="component" value="Unassembled WGS sequence"/>
</dbReference>
<evidence type="ECO:0000313" key="15">
    <source>
        <dbReference type="Proteomes" id="UP001459277"/>
    </source>
</evidence>
<dbReference type="SMART" id="SM00220">
    <property type="entry name" value="S_TKc"/>
    <property type="match status" value="1"/>
</dbReference>
<dbReference type="InterPro" id="IPR036426">
    <property type="entry name" value="Bulb-type_lectin_dom_sf"/>
</dbReference>
<dbReference type="SUPFAM" id="SSF56112">
    <property type="entry name" value="Protein kinase-like (PK-like)"/>
    <property type="match status" value="1"/>
</dbReference>
<dbReference type="PANTHER" id="PTHR27002">
    <property type="entry name" value="RECEPTOR-LIKE SERINE/THREONINE-PROTEIN KINASE SD1-8"/>
    <property type="match status" value="1"/>
</dbReference>
<feature type="region of interest" description="Disordered" evidence="12">
    <location>
        <begin position="112"/>
        <end position="184"/>
    </location>
</feature>
<dbReference type="EC" id="2.7.11.1" evidence="1"/>
<gene>
    <name evidence="14" type="ORF">SO802_005814</name>
</gene>
<dbReference type="GO" id="GO:0005886">
    <property type="term" value="C:plasma membrane"/>
    <property type="evidence" value="ECO:0007669"/>
    <property type="project" value="TreeGrafter"/>
</dbReference>
<dbReference type="EMBL" id="JAZDWU010000002">
    <property type="protein sequence ID" value="KAL0010706.1"/>
    <property type="molecule type" value="Genomic_DNA"/>
</dbReference>
<dbReference type="Pfam" id="PF07714">
    <property type="entry name" value="PK_Tyr_Ser-Thr"/>
    <property type="match status" value="1"/>
</dbReference>
<dbReference type="InterPro" id="IPR000719">
    <property type="entry name" value="Prot_kinase_dom"/>
</dbReference>
<evidence type="ECO:0000256" key="12">
    <source>
        <dbReference type="SAM" id="MobiDB-lite"/>
    </source>
</evidence>
<evidence type="ECO:0000259" key="13">
    <source>
        <dbReference type="PROSITE" id="PS50011"/>
    </source>
</evidence>
<keyword evidence="15" id="KW-1185">Reference proteome</keyword>
<dbReference type="PROSITE" id="PS50011">
    <property type="entry name" value="PROTEIN_KINASE_DOM"/>
    <property type="match status" value="1"/>
</dbReference>
<evidence type="ECO:0000256" key="7">
    <source>
        <dbReference type="ARBA" id="ARBA00022840"/>
    </source>
</evidence>
<feature type="domain" description="Protein kinase" evidence="13">
    <location>
        <begin position="405"/>
        <end position="706"/>
    </location>
</feature>
<keyword evidence="7" id="KW-0067">ATP-binding</keyword>
<comment type="caution">
    <text evidence="14">The sequence shown here is derived from an EMBL/GenBank/DDBJ whole genome shotgun (WGS) entry which is preliminary data.</text>
</comment>
<dbReference type="Gene3D" id="3.30.200.20">
    <property type="entry name" value="Phosphorylase Kinase, domain 1"/>
    <property type="match status" value="1"/>
</dbReference>
<dbReference type="PANTHER" id="PTHR27002:SF926">
    <property type="entry name" value="OS07G0535800 PROTEIN"/>
    <property type="match status" value="1"/>
</dbReference>
<evidence type="ECO:0000256" key="1">
    <source>
        <dbReference type="ARBA" id="ARBA00012513"/>
    </source>
</evidence>
<evidence type="ECO:0000256" key="9">
    <source>
        <dbReference type="ARBA" id="ARBA00023180"/>
    </source>
</evidence>
<comment type="catalytic activity">
    <reaction evidence="10">
        <text>L-threonyl-[protein] + ATP = O-phospho-L-threonyl-[protein] + ADP + H(+)</text>
        <dbReference type="Rhea" id="RHEA:46608"/>
        <dbReference type="Rhea" id="RHEA-COMP:11060"/>
        <dbReference type="Rhea" id="RHEA-COMP:11605"/>
        <dbReference type="ChEBI" id="CHEBI:15378"/>
        <dbReference type="ChEBI" id="CHEBI:30013"/>
        <dbReference type="ChEBI" id="CHEBI:30616"/>
        <dbReference type="ChEBI" id="CHEBI:61977"/>
        <dbReference type="ChEBI" id="CHEBI:456216"/>
        <dbReference type="EC" id="2.7.11.1"/>
    </reaction>
</comment>
<evidence type="ECO:0000256" key="3">
    <source>
        <dbReference type="ARBA" id="ARBA00022679"/>
    </source>
</evidence>
<dbReference type="SUPFAM" id="SSF51110">
    <property type="entry name" value="alpha-D-mannose-specific plant lectins"/>
    <property type="match status" value="1"/>
</dbReference>
<proteinExistence type="predicted"/>
<dbReference type="InterPro" id="IPR001245">
    <property type="entry name" value="Ser-Thr/Tyr_kinase_cat_dom"/>
</dbReference>
<dbReference type="InterPro" id="IPR008271">
    <property type="entry name" value="Ser/Thr_kinase_AS"/>
</dbReference>
<dbReference type="GO" id="GO:0005524">
    <property type="term" value="F:ATP binding"/>
    <property type="evidence" value="ECO:0007669"/>
    <property type="project" value="UniProtKB-KW"/>
</dbReference>
<dbReference type="InterPro" id="IPR011009">
    <property type="entry name" value="Kinase-like_dom_sf"/>
</dbReference>
<dbReference type="Gene3D" id="1.10.510.10">
    <property type="entry name" value="Transferase(Phosphotransferase) domain 1"/>
    <property type="match status" value="1"/>
</dbReference>
<evidence type="ECO:0000256" key="8">
    <source>
        <dbReference type="ARBA" id="ARBA00023157"/>
    </source>
</evidence>
<evidence type="ECO:0000256" key="11">
    <source>
        <dbReference type="ARBA" id="ARBA00048679"/>
    </source>
</evidence>
<name>A0AAW2DJW5_9ROSI</name>
<accession>A0AAW2DJW5</accession>
<evidence type="ECO:0000256" key="6">
    <source>
        <dbReference type="ARBA" id="ARBA00022777"/>
    </source>
</evidence>
<protein>
    <recommendedName>
        <fullName evidence="1">non-specific serine/threonine protein kinase</fullName>
        <ecNumber evidence="1">2.7.11.1</ecNumber>
    </recommendedName>
</protein>
<evidence type="ECO:0000256" key="4">
    <source>
        <dbReference type="ARBA" id="ARBA00022729"/>
    </source>
</evidence>
<evidence type="ECO:0000256" key="10">
    <source>
        <dbReference type="ARBA" id="ARBA00047899"/>
    </source>
</evidence>
<keyword evidence="8" id="KW-1015">Disulfide bond</keyword>